<keyword evidence="10" id="KW-1185">Reference proteome</keyword>
<feature type="transmembrane region" description="Helical" evidence="7">
    <location>
        <begin position="736"/>
        <end position="755"/>
    </location>
</feature>
<feature type="transmembrane region" description="Helical" evidence="7">
    <location>
        <begin position="346"/>
        <end position="365"/>
    </location>
</feature>
<evidence type="ECO:0000256" key="4">
    <source>
        <dbReference type="ARBA" id="ARBA00022989"/>
    </source>
</evidence>
<gene>
    <name evidence="9" type="ORF">Mal48_06160</name>
</gene>
<feature type="domain" description="Membrane transport protein MMPL" evidence="8">
    <location>
        <begin position="702"/>
        <end position="886"/>
    </location>
</feature>
<evidence type="ECO:0000256" key="6">
    <source>
        <dbReference type="SAM" id="MobiDB-lite"/>
    </source>
</evidence>
<evidence type="ECO:0000259" key="8">
    <source>
        <dbReference type="Pfam" id="PF03176"/>
    </source>
</evidence>
<feature type="transmembrane region" description="Helical" evidence="7">
    <location>
        <begin position="864"/>
        <end position="889"/>
    </location>
</feature>
<evidence type="ECO:0000313" key="10">
    <source>
        <dbReference type="Proteomes" id="UP000315724"/>
    </source>
</evidence>
<feature type="transmembrane region" description="Helical" evidence="7">
    <location>
        <begin position="762"/>
        <end position="782"/>
    </location>
</feature>
<name>A0A517QIB6_9PLAN</name>
<dbReference type="GO" id="GO:0005886">
    <property type="term" value="C:plasma membrane"/>
    <property type="evidence" value="ECO:0007669"/>
    <property type="project" value="UniProtKB-SubCell"/>
</dbReference>
<feature type="transmembrane region" description="Helical" evidence="7">
    <location>
        <begin position="474"/>
        <end position="498"/>
    </location>
</feature>
<keyword evidence="3 7" id="KW-0812">Transmembrane</keyword>
<proteinExistence type="predicted"/>
<dbReference type="KEGG" id="tpol:Mal48_06160"/>
<protein>
    <submittedName>
        <fullName evidence="9">Patched family protein</fullName>
    </submittedName>
</protein>
<dbReference type="PANTHER" id="PTHR33406">
    <property type="entry name" value="MEMBRANE PROTEIN MJ1562-RELATED"/>
    <property type="match status" value="1"/>
</dbReference>
<dbReference type="Pfam" id="PF03176">
    <property type="entry name" value="MMPL"/>
    <property type="match status" value="1"/>
</dbReference>
<feature type="region of interest" description="Disordered" evidence="6">
    <location>
        <begin position="923"/>
        <end position="944"/>
    </location>
</feature>
<dbReference type="AlphaFoldDB" id="A0A517QIB6"/>
<keyword evidence="2" id="KW-1003">Cell membrane</keyword>
<dbReference type="PANTHER" id="PTHR33406:SF12">
    <property type="entry name" value="BLR2997 PROTEIN"/>
    <property type="match status" value="1"/>
</dbReference>
<sequence length="944" mass="103602">MSRVPDASTQEKRSFFQKQDPWGQGVAIWVLVAILFVAPLAGSSLRHVRLDNNVENWLPENDPSAQEYLWCRAHFPEDEKVILTWEGSAADDMRLPVLAGMLSGQVDEDGARRGGLPYVDSVMHAGDLLSKLVEFGVEEDEARRRISGTFIGTGHLKVRLTEAGRDQKEKTIKLIQERIHSQFGLELSIHEAVSPWMPEELDEDAFQELYSRYQPALETETELAPSEFGQHDFQVSWTGIGSNQKLKQAVIDSINHVASFATSDEPNGRQLVDSCYEKTGTPIAVVVTLSEAGGAEKSKAIAAIREAAIASFIPDDGLIVGGRVVAAAELNNGVIRAAWNPNATSILGKSVIGFSGLVGILFAIFSLKCLRLGGLVIFVSYYSAFLGVSLIPLSGGSMNMVLVVLPTLLMVLALSGAIHIANYWKHAVWESPKTAVADATKMARQPCLMAAFTTSLGLISLINSDLAPVREFGIYAALGCMISVAMVLYGLPALLQMVPLRRIAPEEVKSKRWSFYSDLICRHWLSIGASTIVLAIACSVGLRHFDVETKVIRYFPDSSPVVQDYQTIEDNLAGISPVEILVRFDKQSQSDLRFLERVELVREVEEEIRNHPEVSGAISMSSFLPQRTSPGENATMREKIFYNRRSNETEKRIKEEHAAESSAFIVMNRLPEVNGDELWRINAQAAVLSDADYTTLTQQLSDRVGKITRYHAGVDHTVTGTVPLFLRTQLAVLDSLVWSSVAAFVLIASVMIWVLKDPLAGIGSMIPNVLPVISIFGLVSWFGQKIDIGTMVTASVAMGIAVDGTLHLLTWFRNGLRKGMTRQASVKQALMHCGPAMWQTSAAVGIGLLVLFPADLLLISRFGWLMALLIGAAFIGDMVLLPCMLVGPLGRLIERRIRLNGEIEVVDESEELNGSTVVPSPHISLHTTQGRKSKRARELRNPEN</sequence>
<comment type="subcellular location">
    <subcellularLocation>
        <location evidence="1">Cell membrane</location>
        <topology evidence="1">Multi-pass membrane protein</topology>
    </subcellularLocation>
</comment>
<feature type="transmembrane region" description="Helical" evidence="7">
    <location>
        <begin position="788"/>
        <end position="809"/>
    </location>
</feature>
<evidence type="ECO:0000256" key="5">
    <source>
        <dbReference type="ARBA" id="ARBA00023136"/>
    </source>
</evidence>
<dbReference type="SUPFAM" id="SSF82866">
    <property type="entry name" value="Multidrug efflux transporter AcrB transmembrane domain"/>
    <property type="match status" value="2"/>
</dbReference>
<feature type="transmembrane region" description="Helical" evidence="7">
    <location>
        <begin position="519"/>
        <end position="542"/>
    </location>
</feature>
<dbReference type="OrthoDB" id="2112773at2"/>
<dbReference type="InterPro" id="IPR004869">
    <property type="entry name" value="MMPL_dom"/>
</dbReference>
<feature type="transmembrane region" description="Helical" evidence="7">
    <location>
        <begin position="829"/>
        <end position="852"/>
    </location>
</feature>
<evidence type="ECO:0000256" key="1">
    <source>
        <dbReference type="ARBA" id="ARBA00004651"/>
    </source>
</evidence>
<evidence type="ECO:0000256" key="7">
    <source>
        <dbReference type="SAM" id="Phobius"/>
    </source>
</evidence>
<dbReference type="EMBL" id="CP036267">
    <property type="protein sequence ID" value="QDT31383.1"/>
    <property type="molecule type" value="Genomic_DNA"/>
</dbReference>
<evidence type="ECO:0000256" key="2">
    <source>
        <dbReference type="ARBA" id="ARBA00022475"/>
    </source>
</evidence>
<dbReference type="InterPro" id="IPR050545">
    <property type="entry name" value="Mycobact_MmpL"/>
</dbReference>
<feature type="transmembrane region" description="Helical" evidence="7">
    <location>
        <begin position="372"/>
        <end position="394"/>
    </location>
</feature>
<keyword evidence="5 7" id="KW-0472">Membrane</keyword>
<dbReference type="RefSeq" id="WP_145195902.1">
    <property type="nucleotide sequence ID" value="NZ_CP036267.1"/>
</dbReference>
<accession>A0A517QIB6</accession>
<organism evidence="9 10">
    <name type="scientific">Thalassoglobus polymorphus</name>
    <dbReference type="NCBI Taxonomy" id="2527994"/>
    <lineage>
        <taxon>Bacteria</taxon>
        <taxon>Pseudomonadati</taxon>
        <taxon>Planctomycetota</taxon>
        <taxon>Planctomycetia</taxon>
        <taxon>Planctomycetales</taxon>
        <taxon>Planctomycetaceae</taxon>
        <taxon>Thalassoglobus</taxon>
    </lineage>
</organism>
<reference evidence="9 10" key="1">
    <citation type="submission" date="2019-02" db="EMBL/GenBank/DDBJ databases">
        <title>Deep-cultivation of Planctomycetes and their phenomic and genomic characterization uncovers novel biology.</title>
        <authorList>
            <person name="Wiegand S."/>
            <person name="Jogler M."/>
            <person name="Boedeker C."/>
            <person name="Pinto D."/>
            <person name="Vollmers J."/>
            <person name="Rivas-Marin E."/>
            <person name="Kohn T."/>
            <person name="Peeters S.H."/>
            <person name="Heuer A."/>
            <person name="Rast P."/>
            <person name="Oberbeckmann S."/>
            <person name="Bunk B."/>
            <person name="Jeske O."/>
            <person name="Meyerdierks A."/>
            <person name="Storesund J.E."/>
            <person name="Kallscheuer N."/>
            <person name="Luecker S."/>
            <person name="Lage O.M."/>
            <person name="Pohl T."/>
            <person name="Merkel B.J."/>
            <person name="Hornburger P."/>
            <person name="Mueller R.-W."/>
            <person name="Bruemmer F."/>
            <person name="Labrenz M."/>
            <person name="Spormann A.M."/>
            <person name="Op den Camp H."/>
            <person name="Overmann J."/>
            <person name="Amann R."/>
            <person name="Jetten M.S.M."/>
            <person name="Mascher T."/>
            <person name="Medema M.H."/>
            <person name="Devos D.P."/>
            <person name="Kaster A.-K."/>
            <person name="Ovreas L."/>
            <person name="Rohde M."/>
            <person name="Galperin M.Y."/>
            <person name="Jogler C."/>
        </authorList>
    </citation>
    <scope>NUCLEOTIDE SEQUENCE [LARGE SCALE GENOMIC DNA]</scope>
    <source>
        <strain evidence="9 10">Mal48</strain>
    </source>
</reference>
<feature type="transmembrane region" description="Helical" evidence="7">
    <location>
        <begin position="21"/>
        <end position="42"/>
    </location>
</feature>
<keyword evidence="4 7" id="KW-1133">Transmembrane helix</keyword>
<dbReference type="Gene3D" id="1.20.1640.10">
    <property type="entry name" value="Multidrug efflux transporter AcrB transmembrane domain"/>
    <property type="match status" value="2"/>
</dbReference>
<dbReference type="Proteomes" id="UP000315724">
    <property type="component" value="Chromosome"/>
</dbReference>
<evidence type="ECO:0000313" key="9">
    <source>
        <dbReference type="EMBL" id="QDT31383.1"/>
    </source>
</evidence>
<evidence type="ECO:0000256" key="3">
    <source>
        <dbReference type="ARBA" id="ARBA00022692"/>
    </source>
</evidence>
<feature type="transmembrane region" description="Helical" evidence="7">
    <location>
        <begin position="400"/>
        <end position="424"/>
    </location>
</feature>